<organism evidence="2 3">
    <name type="scientific">Photobacterium piscicola</name>
    <dbReference type="NCBI Taxonomy" id="1378299"/>
    <lineage>
        <taxon>Bacteria</taxon>
        <taxon>Pseudomonadati</taxon>
        <taxon>Pseudomonadota</taxon>
        <taxon>Gammaproteobacteria</taxon>
        <taxon>Vibrionales</taxon>
        <taxon>Vibrionaceae</taxon>
        <taxon>Photobacterium</taxon>
    </lineage>
</organism>
<dbReference type="GO" id="GO:0071949">
    <property type="term" value="F:FAD binding"/>
    <property type="evidence" value="ECO:0007669"/>
    <property type="project" value="InterPro"/>
</dbReference>
<name>A0A1T5HV25_9GAMM</name>
<gene>
    <name evidence="2" type="ORF">CZ809_00035</name>
</gene>
<dbReference type="InterPro" id="IPR036188">
    <property type="entry name" value="FAD/NAD-bd_sf"/>
</dbReference>
<dbReference type="InterPro" id="IPR050816">
    <property type="entry name" value="Flavin-dep_Halogenase_NPB"/>
</dbReference>
<dbReference type="Gene3D" id="3.50.50.60">
    <property type="entry name" value="FAD/NAD(P)-binding domain"/>
    <property type="match status" value="1"/>
</dbReference>
<dbReference type="PANTHER" id="PTHR43747">
    <property type="entry name" value="FAD-BINDING PROTEIN"/>
    <property type="match status" value="1"/>
</dbReference>
<dbReference type="SUPFAM" id="SSF51905">
    <property type="entry name" value="FAD/NAD(P)-binding domain"/>
    <property type="match status" value="1"/>
</dbReference>
<evidence type="ECO:0000259" key="1">
    <source>
        <dbReference type="Pfam" id="PF01494"/>
    </source>
</evidence>
<evidence type="ECO:0000313" key="2">
    <source>
        <dbReference type="EMBL" id="SKC30563.1"/>
    </source>
</evidence>
<dbReference type="Pfam" id="PF01494">
    <property type="entry name" value="FAD_binding_3"/>
    <property type="match status" value="1"/>
</dbReference>
<sequence length="417" mass="45763">MKQKQRTQVVIIGAGPSGSVAAALLHQQNIDVIVVEKSTFPRFSIGESLLPACMEVIEQAKMLDAVTAAGFQYKDGAAFRYQDRYTAFNFNDKFTSGIGTTYQVQRGDFDKVLADEAVVQGVEIRYQHTVDAIECLANKSVLTIMDEQQQKYTIDADFVLDASGFGRVLPRLLGLEKPSHLPSRQAIFCHITDHIDADLCLVEYDRNKILISVHPHSADVWYWLIPFSNGTCSLGVVAPPHWLAKYGGDPLMVLKQLVIEEPGLANVLAHAEYPQVASTIGGYSANVTQLATSNYALLGNAGEFLDPVFSSGVTIAMKSAQLAAGVLGRAFAGENIDWQRDYAEPLMLGVDTFRTYVEGWYSGELQTVIFHPTPDPKIKQMICAILAGYAWDTHNPFVAQSQRRLAVVAAICADNIK</sequence>
<feature type="domain" description="FAD-binding" evidence="1">
    <location>
        <begin position="6"/>
        <end position="190"/>
    </location>
</feature>
<dbReference type="EMBL" id="FUZI01000001">
    <property type="protein sequence ID" value="SKC30563.1"/>
    <property type="molecule type" value="Genomic_DNA"/>
</dbReference>
<evidence type="ECO:0000313" key="3">
    <source>
        <dbReference type="Proteomes" id="UP000189966"/>
    </source>
</evidence>
<accession>A0A1T5HV25</accession>
<dbReference type="InterPro" id="IPR002938">
    <property type="entry name" value="FAD-bd"/>
</dbReference>
<proteinExistence type="predicted"/>
<protein>
    <recommendedName>
        <fullName evidence="1">FAD-binding domain-containing protein</fullName>
    </recommendedName>
</protein>
<dbReference type="Proteomes" id="UP000189966">
    <property type="component" value="Unassembled WGS sequence"/>
</dbReference>
<dbReference type="OrthoDB" id="103324at2"/>
<reference evidence="2 3" key="1">
    <citation type="submission" date="2017-02" db="EMBL/GenBank/DDBJ databases">
        <authorList>
            <person name="Peterson S.W."/>
        </authorList>
    </citation>
    <scope>NUCLEOTIDE SEQUENCE [LARGE SCALE GENOMIC DNA]</scope>
    <source>
        <strain evidence="3">type strain: NCCB 100098</strain>
    </source>
</reference>
<dbReference type="PANTHER" id="PTHR43747:SF1">
    <property type="entry name" value="SLR1998 PROTEIN"/>
    <property type="match status" value="1"/>
</dbReference>
<dbReference type="AlphaFoldDB" id="A0A1T5HV25"/>
<dbReference type="RefSeq" id="WP_144396124.1">
    <property type="nucleotide sequence ID" value="NZ_FUZI01000001.1"/>
</dbReference>